<dbReference type="GeneTree" id="ENSGT00530000064286"/>
<accession>A0A670KIT6</accession>
<proteinExistence type="predicted"/>
<dbReference type="Gene3D" id="3.10.50.40">
    <property type="match status" value="1"/>
</dbReference>
<dbReference type="InterPro" id="IPR001179">
    <property type="entry name" value="PPIase_FKBP_dom"/>
</dbReference>
<evidence type="ECO:0000256" key="2">
    <source>
        <dbReference type="SAM" id="Coils"/>
    </source>
</evidence>
<evidence type="ECO:0000256" key="1">
    <source>
        <dbReference type="PROSITE-ProRule" id="PRU00277"/>
    </source>
</evidence>
<dbReference type="InterPro" id="IPR046357">
    <property type="entry name" value="PPIase_dom_sf"/>
</dbReference>
<feature type="coiled-coil region" evidence="2">
    <location>
        <begin position="406"/>
        <end position="581"/>
    </location>
</feature>
<dbReference type="GO" id="GO:0015629">
    <property type="term" value="C:actin cytoskeleton"/>
    <property type="evidence" value="ECO:0007669"/>
    <property type="project" value="Ensembl"/>
</dbReference>
<dbReference type="SUPFAM" id="SSF54534">
    <property type="entry name" value="FKBP-like"/>
    <property type="match status" value="1"/>
</dbReference>
<dbReference type="Pfam" id="PF00254">
    <property type="entry name" value="FKBP_C"/>
    <property type="match status" value="1"/>
</dbReference>
<name>A0A670KIT6_PODMU</name>
<sequence length="595" mass="65789">NVLFQYMPPKQPKKGQPATGNLCKELLNITHGVEVFSSHSSTNGKYVKHGKYGAAVVGSNEESCLEQRLSAAQNSTSSFLFPQVQPNNYCTFYDDQRQNWSIMFESEMAAVDFSKQLCIAKYNSSQSPDSVLCQDLVLGDGQGVATGDALEITFTGWLFQNGSLGQVFDSNVNKEKLLRLKLGSGKVIKAWEDGMIGMKRGGRRFLLIPPALAYGSSGEAERIPPDSTLAFEVEVKRVRFAKGADSAGQSLGPRDSLTPSPAPQSESPATDPAWLTPPTPNPDVTKVKLISRMAKMGQPMLPVPSSTFPYAGMPYAYPQVSAAVSQLQPVGLCPAPFQAAGDIGTFLLTETRQQNTEIRLAVGKVADKMDQLSVKLEELRKQNSGPGLLPGVSSVTMETSMIMSNIQRILQENERLKQEIVEKSGRIEEQNKKIGELIDRNQRYVEQSNLLSEQSNSSLQRTMEHTQARVLHAEQEKVRVTKELAEATAQITQLQLELARHQKQEIDLHSQLNEALTESERQKAQVSRLREQLAELHKSSDDMKSRYQEEKLSGKKLDEKVAALEEELADIRVQKENLEKVVPRVNAGFLLAFPA</sequence>
<keyword evidence="2" id="KW-0175">Coiled coil</keyword>
<dbReference type="PROSITE" id="PS50059">
    <property type="entry name" value="FKBP_PPIASE"/>
    <property type="match status" value="1"/>
</dbReference>
<dbReference type="Proteomes" id="UP000472272">
    <property type="component" value="Unplaced"/>
</dbReference>
<gene>
    <name evidence="5" type="primary">FKBP15</name>
</gene>
<reference evidence="5" key="2">
    <citation type="submission" date="2025-09" db="UniProtKB">
        <authorList>
            <consortium name="Ensembl"/>
        </authorList>
    </citation>
    <scope>IDENTIFICATION</scope>
</reference>
<keyword evidence="1" id="KW-0413">Isomerase</keyword>
<dbReference type="GO" id="GO:0003755">
    <property type="term" value="F:peptidyl-prolyl cis-trans isomerase activity"/>
    <property type="evidence" value="ECO:0007669"/>
    <property type="project" value="UniProtKB-KW"/>
</dbReference>
<dbReference type="GO" id="GO:0005768">
    <property type="term" value="C:endosome"/>
    <property type="evidence" value="ECO:0007669"/>
    <property type="project" value="Ensembl"/>
</dbReference>
<dbReference type="SUPFAM" id="SSF58104">
    <property type="entry name" value="Methyl-accepting chemotaxis protein (MCP) signaling domain"/>
    <property type="match status" value="1"/>
</dbReference>
<protein>
    <recommendedName>
        <fullName evidence="1">peptidylprolyl isomerase</fullName>
        <ecNumber evidence="1">5.2.1.8</ecNumber>
    </recommendedName>
</protein>
<dbReference type="InterPro" id="IPR056598">
    <property type="entry name" value="FKBP-15_dom"/>
</dbReference>
<dbReference type="GO" id="GO:0030426">
    <property type="term" value="C:growth cone"/>
    <property type="evidence" value="ECO:0007669"/>
    <property type="project" value="Ensembl"/>
</dbReference>
<evidence type="ECO:0000256" key="3">
    <source>
        <dbReference type="SAM" id="MobiDB-lite"/>
    </source>
</evidence>
<dbReference type="OMA" id="RMGMSKI"/>
<dbReference type="PANTHER" id="PTHR44927">
    <property type="entry name" value="FK506-BINDING PROTEIN 15"/>
    <property type="match status" value="1"/>
</dbReference>
<evidence type="ECO:0000259" key="4">
    <source>
        <dbReference type="PROSITE" id="PS50059"/>
    </source>
</evidence>
<dbReference type="PANTHER" id="PTHR44927:SF1">
    <property type="entry name" value="FK506-BINDING PROTEIN 15"/>
    <property type="match status" value="1"/>
</dbReference>
<reference evidence="5" key="1">
    <citation type="submission" date="2025-08" db="UniProtKB">
        <authorList>
            <consortium name="Ensembl"/>
        </authorList>
    </citation>
    <scope>IDENTIFICATION</scope>
</reference>
<feature type="domain" description="PPIase FKBP-type" evidence="4">
    <location>
        <begin position="147"/>
        <end position="239"/>
    </location>
</feature>
<comment type="catalytic activity">
    <reaction evidence="1">
        <text>[protein]-peptidylproline (omega=180) = [protein]-peptidylproline (omega=0)</text>
        <dbReference type="Rhea" id="RHEA:16237"/>
        <dbReference type="Rhea" id="RHEA-COMP:10747"/>
        <dbReference type="Rhea" id="RHEA-COMP:10748"/>
        <dbReference type="ChEBI" id="CHEBI:83833"/>
        <dbReference type="ChEBI" id="CHEBI:83834"/>
        <dbReference type="EC" id="5.2.1.8"/>
    </reaction>
</comment>
<evidence type="ECO:0000313" key="6">
    <source>
        <dbReference type="Proteomes" id="UP000472272"/>
    </source>
</evidence>
<keyword evidence="1" id="KW-0697">Rotamase</keyword>
<dbReference type="Pfam" id="PF23649">
    <property type="entry name" value="FKBP15"/>
    <property type="match status" value="1"/>
</dbReference>
<keyword evidence="6" id="KW-1185">Reference proteome</keyword>
<feature type="compositionally biased region" description="Polar residues" evidence="3">
    <location>
        <begin position="257"/>
        <end position="268"/>
    </location>
</feature>
<dbReference type="GO" id="GO:0016020">
    <property type="term" value="C:membrane"/>
    <property type="evidence" value="ECO:0007669"/>
    <property type="project" value="Ensembl"/>
</dbReference>
<organism evidence="5 6">
    <name type="scientific">Podarcis muralis</name>
    <name type="common">Wall lizard</name>
    <name type="synonym">Lacerta muralis</name>
    <dbReference type="NCBI Taxonomy" id="64176"/>
    <lineage>
        <taxon>Eukaryota</taxon>
        <taxon>Metazoa</taxon>
        <taxon>Chordata</taxon>
        <taxon>Craniata</taxon>
        <taxon>Vertebrata</taxon>
        <taxon>Euteleostomi</taxon>
        <taxon>Lepidosauria</taxon>
        <taxon>Squamata</taxon>
        <taxon>Bifurcata</taxon>
        <taxon>Unidentata</taxon>
        <taxon>Episquamata</taxon>
        <taxon>Laterata</taxon>
        <taxon>Lacertibaenia</taxon>
        <taxon>Lacertidae</taxon>
        <taxon>Podarcis</taxon>
    </lineage>
</organism>
<dbReference type="AlphaFoldDB" id="A0A670KIT6"/>
<dbReference type="EC" id="5.2.1.8" evidence="1"/>
<feature type="region of interest" description="Disordered" evidence="3">
    <location>
        <begin position="244"/>
        <end position="282"/>
    </location>
</feature>
<evidence type="ECO:0000313" key="5">
    <source>
        <dbReference type="Ensembl" id="ENSPMRP00000034617.1"/>
    </source>
</evidence>
<dbReference type="Ensembl" id="ENSPMRT00000036720.1">
    <property type="protein sequence ID" value="ENSPMRP00000034617.1"/>
    <property type="gene ID" value="ENSPMRG00000022442.1"/>
</dbReference>